<sequence>MTPSYDQFRQRSDFLGTQVVTRTTGKSLGFVSQLWVDVDRCEVVAVGLREQLLPGVMSGTEHTMQLSSIRQVGDVILVDDDDVLEDDLNLTPYSTMINSEVITESGEMLGRLRDLKFDVVTGKLESIIIASFGLPKIPDQVISTYELPVDEIVSSGPERLIVFEGAEEKLVQLSVGILERLGIGRAPWERDDESEYIMPVSTANQLPSGIQTPVEPMQQTRTPAVEERWTEDDWGEPEPISAEPMPQRQAEMAYNEAPLNESDNWPNQPVSPPPMRYETDEKDVTGDIWTDDEPEPYDAPPVNIPQKKKVTEYEEELDY</sequence>
<feature type="domain" description="PRC-barrel" evidence="2">
    <location>
        <begin position="10"/>
        <end position="81"/>
    </location>
</feature>
<feature type="region of interest" description="Disordered" evidence="1">
    <location>
        <begin position="205"/>
        <end position="319"/>
    </location>
</feature>
<organism evidence="3">
    <name type="scientific">Lyngbya confervoides BDU141951</name>
    <dbReference type="NCBI Taxonomy" id="1574623"/>
    <lineage>
        <taxon>Bacteria</taxon>
        <taxon>Bacillati</taxon>
        <taxon>Cyanobacteriota</taxon>
        <taxon>Cyanophyceae</taxon>
        <taxon>Oscillatoriophycideae</taxon>
        <taxon>Oscillatoriales</taxon>
        <taxon>Microcoleaceae</taxon>
        <taxon>Lyngbya</taxon>
    </lineage>
</organism>
<dbReference type="EMBL" id="JTHE02000003">
    <property type="protein sequence ID" value="NEV67720.1"/>
    <property type="molecule type" value="Genomic_DNA"/>
</dbReference>
<reference evidence="3" key="3">
    <citation type="submission" date="2020-02" db="EMBL/GenBank/DDBJ databases">
        <authorList>
            <person name="Sarangi A.N."/>
            <person name="Ghosh S."/>
            <person name="Mukherjee M."/>
            <person name="Tripathy S."/>
        </authorList>
    </citation>
    <scope>NUCLEOTIDE SEQUENCE</scope>
    <source>
        <strain evidence="3">BDU141951</strain>
    </source>
</reference>
<name>A0A0C1Y399_9CYAN</name>
<feature type="compositionally biased region" description="Polar residues" evidence="1">
    <location>
        <begin position="205"/>
        <end position="222"/>
    </location>
</feature>
<dbReference type="PANTHER" id="PTHR36740">
    <property type="entry name" value="PRC DOMAIN-CONTAINING PROTEIN"/>
    <property type="match status" value="1"/>
</dbReference>
<feature type="domain" description="PRC-barrel" evidence="2">
    <location>
        <begin position="93"/>
        <end position="168"/>
    </location>
</feature>
<evidence type="ECO:0000259" key="2">
    <source>
        <dbReference type="Pfam" id="PF05239"/>
    </source>
</evidence>
<dbReference type="InterPro" id="IPR011033">
    <property type="entry name" value="PRC_barrel-like_sf"/>
</dbReference>
<accession>A0A0C1Y399</accession>
<dbReference type="AlphaFoldDB" id="A0A0C1Y399"/>
<evidence type="ECO:0000256" key="1">
    <source>
        <dbReference type="SAM" id="MobiDB-lite"/>
    </source>
</evidence>
<protein>
    <submittedName>
        <fullName evidence="3">PRC-barrel domain containing protein</fullName>
    </submittedName>
</protein>
<dbReference type="SUPFAM" id="SSF50346">
    <property type="entry name" value="PRC-barrel domain"/>
    <property type="match status" value="2"/>
</dbReference>
<comment type="caution">
    <text evidence="3">The sequence shown here is derived from an EMBL/GenBank/DDBJ whole genome shotgun (WGS) entry which is preliminary data.</text>
</comment>
<dbReference type="Pfam" id="PF05239">
    <property type="entry name" value="PRC"/>
    <property type="match status" value="2"/>
</dbReference>
<dbReference type="PANTHER" id="PTHR36740:SF1">
    <property type="entry name" value="PRC-BARREL DOMAIN-CONTAINING PROTEIN"/>
    <property type="match status" value="1"/>
</dbReference>
<evidence type="ECO:0000313" key="3">
    <source>
        <dbReference type="EMBL" id="NEV67720.1"/>
    </source>
</evidence>
<reference evidence="3" key="2">
    <citation type="journal article" date="2015" name="Genome Announc.">
        <title>Draft Genome Sequence of Filamentous Marine Cyanobacterium Lyngbya confervoides Strain BDU141951.</title>
        <authorList>
            <person name="Chandrababunaidu M.M."/>
            <person name="Sen D."/>
            <person name="Tripathy S."/>
        </authorList>
    </citation>
    <scope>NUCLEOTIDE SEQUENCE</scope>
    <source>
        <strain evidence="3">BDU141951</strain>
    </source>
</reference>
<dbReference type="Gene3D" id="2.30.30.240">
    <property type="entry name" value="PRC-barrel domain"/>
    <property type="match status" value="2"/>
</dbReference>
<proteinExistence type="predicted"/>
<reference evidence="3" key="1">
    <citation type="submission" date="2014-11" db="EMBL/GenBank/DDBJ databases">
        <authorList>
            <person name="Malar M.C."/>
            <person name="Sen D."/>
            <person name="Tripathy S."/>
        </authorList>
    </citation>
    <scope>NUCLEOTIDE SEQUENCE</scope>
    <source>
        <strain evidence="3">BDU141951</strain>
    </source>
</reference>
<gene>
    <name evidence="3" type="ORF">QQ91_011385</name>
</gene>
<dbReference type="InterPro" id="IPR027275">
    <property type="entry name" value="PRC-brl_dom"/>
</dbReference>